<accession>A0ACB9YL37</accession>
<protein>
    <submittedName>
        <fullName evidence="1">FAD/NAD(P)-binding domain-containing protein</fullName>
    </submittedName>
</protein>
<evidence type="ECO:0000313" key="1">
    <source>
        <dbReference type="EMBL" id="KAI4860063.1"/>
    </source>
</evidence>
<comment type="caution">
    <text evidence="1">The sequence shown here is derived from an EMBL/GenBank/DDBJ whole genome shotgun (WGS) entry which is preliminary data.</text>
</comment>
<evidence type="ECO:0000313" key="2">
    <source>
        <dbReference type="Proteomes" id="UP001497700"/>
    </source>
</evidence>
<organism evidence="1 2">
    <name type="scientific">Hypoxylon rubiginosum</name>
    <dbReference type="NCBI Taxonomy" id="110542"/>
    <lineage>
        <taxon>Eukaryota</taxon>
        <taxon>Fungi</taxon>
        <taxon>Dikarya</taxon>
        <taxon>Ascomycota</taxon>
        <taxon>Pezizomycotina</taxon>
        <taxon>Sordariomycetes</taxon>
        <taxon>Xylariomycetidae</taxon>
        <taxon>Xylariales</taxon>
        <taxon>Hypoxylaceae</taxon>
        <taxon>Hypoxylon</taxon>
    </lineage>
</organism>
<dbReference type="EMBL" id="MU393601">
    <property type="protein sequence ID" value="KAI4860063.1"/>
    <property type="molecule type" value="Genomic_DNA"/>
</dbReference>
<name>A0ACB9YL37_9PEZI</name>
<keyword evidence="2" id="KW-1185">Reference proteome</keyword>
<gene>
    <name evidence="1" type="ORF">F4820DRAFT_437963</name>
</gene>
<reference evidence="1 2" key="1">
    <citation type="journal article" date="2022" name="New Phytol.">
        <title>Ecological generalism drives hyperdiversity of secondary metabolite gene clusters in xylarialean endophytes.</title>
        <authorList>
            <person name="Franco M.E.E."/>
            <person name="Wisecaver J.H."/>
            <person name="Arnold A.E."/>
            <person name="Ju Y.M."/>
            <person name="Slot J.C."/>
            <person name="Ahrendt S."/>
            <person name="Moore L.P."/>
            <person name="Eastman K.E."/>
            <person name="Scott K."/>
            <person name="Konkel Z."/>
            <person name="Mondo S.J."/>
            <person name="Kuo A."/>
            <person name="Hayes R.D."/>
            <person name="Haridas S."/>
            <person name="Andreopoulos B."/>
            <person name="Riley R."/>
            <person name="LaButti K."/>
            <person name="Pangilinan J."/>
            <person name="Lipzen A."/>
            <person name="Amirebrahimi M."/>
            <person name="Yan J."/>
            <person name="Adam C."/>
            <person name="Keymanesh K."/>
            <person name="Ng V."/>
            <person name="Louie K."/>
            <person name="Northen T."/>
            <person name="Drula E."/>
            <person name="Henrissat B."/>
            <person name="Hsieh H.M."/>
            <person name="Youens-Clark K."/>
            <person name="Lutzoni F."/>
            <person name="Miadlikowska J."/>
            <person name="Eastwood D.C."/>
            <person name="Hamelin R.C."/>
            <person name="Grigoriev I.V."/>
            <person name="U'Ren J.M."/>
        </authorList>
    </citation>
    <scope>NUCLEOTIDE SEQUENCE [LARGE SCALE GENOMIC DNA]</scope>
    <source>
        <strain evidence="1 2">CBS 119005</strain>
    </source>
</reference>
<dbReference type="Proteomes" id="UP001497700">
    <property type="component" value="Unassembled WGS sequence"/>
</dbReference>
<sequence>MMSNSFCCLILSVLQYHLTYSYLVPFSSDMQRISRFTPTLLRIGRKAEYIYNQRTFQPACRFFTTNSAKHNLSEVRQKTLQSSVGMPLNVLIVGAGVCGPALAMLLQGSDPSHKITVVERSPSLRTTGQQIDLKNQGVDVLRKMALLDTVKAHCVNETGLEILDSDGKPLALFGISPSGQRRITLTSEYEIMRGDLVNVLYKAGLEQYEKLKHTLRKGGGLAYEFDKTITELNQNDDGVDVTFSDGQQKHYDLVVAADGQGSKTRRLAFGQEVSDAAWNPLGVQAAYFSIPRIEGEGGLARSFNALGRRLLITRTSGRPVTQVLLFTMGDAEKLKKSYKESIERQKEAFADAFRDAGWQNDRFMSGMESCNDFYAHEIGQIKMKQLSKGRVVLLGDAGYCPSPFTGMGATGCLIGAYVLAGELARHGSDVPGALRAYEDIVRPPIAECQQLPGASLGIFFPSSKLGIWILRNALWAVSKVNIAFDWSQSENKGGWVLPEYPELNLAS</sequence>
<proteinExistence type="predicted"/>